<dbReference type="SUPFAM" id="SSF50685">
    <property type="entry name" value="Barwin-like endoglucanases"/>
    <property type="match status" value="2"/>
</dbReference>
<comment type="caution">
    <text evidence="2">The sequence shown here is derived from an EMBL/GenBank/DDBJ whole genome shotgun (WGS) entry which is preliminary data.</text>
</comment>
<organism evidence="2 3">
    <name type="scientific">Entomortierella chlamydospora</name>
    <dbReference type="NCBI Taxonomy" id="101097"/>
    <lineage>
        <taxon>Eukaryota</taxon>
        <taxon>Fungi</taxon>
        <taxon>Fungi incertae sedis</taxon>
        <taxon>Mucoromycota</taxon>
        <taxon>Mortierellomycotina</taxon>
        <taxon>Mortierellomycetes</taxon>
        <taxon>Mortierellales</taxon>
        <taxon>Mortierellaceae</taxon>
        <taxon>Entomortierella</taxon>
    </lineage>
</organism>
<keyword evidence="3" id="KW-1185">Reference proteome</keyword>
<gene>
    <name evidence="2" type="ORF">BGZ80_010222</name>
</gene>
<dbReference type="CDD" id="cd22191">
    <property type="entry name" value="DPBB_RlpA_EXP_N-like"/>
    <property type="match status" value="1"/>
</dbReference>
<accession>A0A9P6N3Z3</accession>
<dbReference type="EMBL" id="JAAAID010000069">
    <property type="protein sequence ID" value="KAG0023162.1"/>
    <property type="molecule type" value="Genomic_DNA"/>
</dbReference>
<dbReference type="InterPro" id="IPR036908">
    <property type="entry name" value="RlpA-like_sf"/>
</dbReference>
<sequence length="193" mass="21297">MIALNTTYTGSINSYTEHRNTCPEISCSVDERVAAISAAIFGSNEDGTSACGKYVKVSQGNPTEHHTIMIVDICSECEGTSLGLSNAAVDQFANISTDAIDWKLIEADNEDVEREIVKRRRIRVKVRGSSRRFIVKIVDTCPHRFCSHGQLDSSQAAFKKFAPMFKGILDLELNFSKSLNIIPFSSVQSREDG</sequence>
<evidence type="ECO:0000313" key="3">
    <source>
        <dbReference type="Proteomes" id="UP000703661"/>
    </source>
</evidence>
<proteinExistence type="predicted"/>
<dbReference type="InterPro" id="IPR051477">
    <property type="entry name" value="Expansin_CellWall"/>
</dbReference>
<dbReference type="AlphaFoldDB" id="A0A9P6N3Z3"/>
<reference evidence="2" key="1">
    <citation type="journal article" date="2020" name="Fungal Divers.">
        <title>Resolving the Mortierellaceae phylogeny through synthesis of multi-gene phylogenetics and phylogenomics.</title>
        <authorList>
            <person name="Vandepol N."/>
            <person name="Liber J."/>
            <person name="Desiro A."/>
            <person name="Na H."/>
            <person name="Kennedy M."/>
            <person name="Barry K."/>
            <person name="Grigoriev I.V."/>
            <person name="Miller A.N."/>
            <person name="O'Donnell K."/>
            <person name="Stajich J.E."/>
            <person name="Bonito G."/>
        </authorList>
    </citation>
    <scope>NUCLEOTIDE SEQUENCE</scope>
    <source>
        <strain evidence="2">NRRL 2769</strain>
    </source>
</reference>
<protein>
    <recommendedName>
        <fullName evidence="4">RlpA-like protein double-psi beta-barrel domain-containing protein</fullName>
    </recommendedName>
</protein>
<name>A0A9P6N3Z3_9FUNG</name>
<dbReference type="Gene3D" id="2.40.40.10">
    <property type="entry name" value="RlpA-like domain"/>
    <property type="match status" value="2"/>
</dbReference>
<evidence type="ECO:0000256" key="1">
    <source>
        <dbReference type="ARBA" id="ARBA00022729"/>
    </source>
</evidence>
<dbReference type="Proteomes" id="UP000703661">
    <property type="component" value="Unassembled WGS sequence"/>
</dbReference>
<evidence type="ECO:0000313" key="2">
    <source>
        <dbReference type="EMBL" id="KAG0023162.1"/>
    </source>
</evidence>
<dbReference type="PANTHER" id="PTHR31836">
    <property type="match status" value="1"/>
</dbReference>
<evidence type="ECO:0008006" key="4">
    <source>
        <dbReference type="Google" id="ProtNLM"/>
    </source>
</evidence>
<keyword evidence="1" id="KW-0732">Signal</keyword>
<dbReference type="PANTHER" id="PTHR31836:SF28">
    <property type="entry name" value="SRCR DOMAIN-CONTAINING PROTEIN-RELATED"/>
    <property type="match status" value="1"/>
</dbReference>